<evidence type="ECO:0000313" key="3">
    <source>
        <dbReference type="Proteomes" id="UP000053860"/>
    </source>
</evidence>
<name>A0A101HKD2_9BACT</name>
<organism evidence="2 3">
    <name type="scientific">Proteiniphilum acetatigenes</name>
    <dbReference type="NCBI Taxonomy" id="294710"/>
    <lineage>
        <taxon>Bacteria</taxon>
        <taxon>Pseudomonadati</taxon>
        <taxon>Bacteroidota</taxon>
        <taxon>Bacteroidia</taxon>
        <taxon>Bacteroidales</taxon>
        <taxon>Dysgonomonadaceae</taxon>
        <taxon>Proteiniphilum</taxon>
    </lineage>
</organism>
<protein>
    <recommendedName>
        <fullName evidence="4">Lipoprotein</fullName>
    </recommendedName>
</protein>
<feature type="signal peptide" evidence="1">
    <location>
        <begin position="1"/>
        <end position="21"/>
    </location>
</feature>
<dbReference type="Proteomes" id="UP000053860">
    <property type="component" value="Unassembled WGS sequence"/>
</dbReference>
<feature type="chain" id="PRO_5007096968" description="Lipoprotein" evidence="1">
    <location>
        <begin position="22"/>
        <end position="143"/>
    </location>
</feature>
<keyword evidence="1" id="KW-0732">Signal</keyword>
<reference evidence="3" key="1">
    <citation type="journal article" date="2015" name="MBio">
        <title>Genome-Resolved Metagenomic Analysis Reveals Roles for Candidate Phyla and Other Microbial Community Members in Biogeochemical Transformations in Oil Reservoirs.</title>
        <authorList>
            <person name="Hu P."/>
            <person name="Tom L."/>
            <person name="Singh A."/>
            <person name="Thomas B.C."/>
            <person name="Baker B.J."/>
            <person name="Piceno Y.M."/>
            <person name="Andersen G.L."/>
            <person name="Banfield J.F."/>
        </authorList>
    </citation>
    <scope>NUCLEOTIDE SEQUENCE [LARGE SCALE GENOMIC DNA]</scope>
</reference>
<comment type="caution">
    <text evidence="2">The sequence shown here is derived from an EMBL/GenBank/DDBJ whole genome shotgun (WGS) entry which is preliminary data.</text>
</comment>
<evidence type="ECO:0008006" key="4">
    <source>
        <dbReference type="Google" id="ProtNLM"/>
    </source>
</evidence>
<dbReference type="EMBL" id="LGGN01000032">
    <property type="protein sequence ID" value="KUK78440.1"/>
    <property type="molecule type" value="Genomic_DNA"/>
</dbReference>
<proteinExistence type="predicted"/>
<sequence length="143" mass="15635">MNRTRFFRQLLVLSVTLLLFADCAGNRNKPMNVDELLLNADSLAGMTVIVEGLCTHVCTKGGMKLFLQGTDKAQTLRAESDATLGKFDPASVDKMVRVRGKLVEEQISDNSLASHGEDGKGCETEQAAEKIYYIAATSYQTID</sequence>
<gene>
    <name evidence="2" type="ORF">XD92_0304</name>
</gene>
<accession>A0A101HKD2</accession>
<dbReference type="AlphaFoldDB" id="A0A101HKD2"/>
<evidence type="ECO:0000313" key="2">
    <source>
        <dbReference type="EMBL" id="KUK78440.1"/>
    </source>
</evidence>
<evidence type="ECO:0000256" key="1">
    <source>
        <dbReference type="SAM" id="SignalP"/>
    </source>
</evidence>